<proteinExistence type="predicted"/>
<accession>X1KHC3</accession>
<dbReference type="AlphaFoldDB" id="X1KHC3"/>
<organism evidence="1">
    <name type="scientific">marine sediment metagenome</name>
    <dbReference type="NCBI Taxonomy" id="412755"/>
    <lineage>
        <taxon>unclassified sequences</taxon>
        <taxon>metagenomes</taxon>
        <taxon>ecological metagenomes</taxon>
    </lineage>
</organism>
<sequence length="80" mass="9103">MARENGWACATNDAKLRKECLKAGIEVIRGLKLLLILVEERRSTKKKAKNVAESTESIFSINRQITEDILEEFLNELAKL</sequence>
<gene>
    <name evidence="1" type="ORF">S03H2_58719</name>
</gene>
<evidence type="ECO:0000313" key="1">
    <source>
        <dbReference type="EMBL" id="GAH89544.1"/>
    </source>
</evidence>
<comment type="caution">
    <text evidence="1">The sequence shown here is derived from an EMBL/GenBank/DDBJ whole genome shotgun (WGS) entry which is preliminary data.</text>
</comment>
<reference evidence="1" key="1">
    <citation type="journal article" date="2014" name="Front. Microbiol.">
        <title>High frequency of phylogenetically diverse reductive dehalogenase-homologous genes in deep subseafloor sedimentary metagenomes.</title>
        <authorList>
            <person name="Kawai M."/>
            <person name="Futagami T."/>
            <person name="Toyoda A."/>
            <person name="Takaki Y."/>
            <person name="Nishi S."/>
            <person name="Hori S."/>
            <person name="Arai W."/>
            <person name="Tsubouchi T."/>
            <person name="Morono Y."/>
            <person name="Uchiyama I."/>
            <person name="Ito T."/>
            <person name="Fujiyama A."/>
            <person name="Inagaki F."/>
            <person name="Takami H."/>
        </authorList>
    </citation>
    <scope>NUCLEOTIDE SEQUENCE</scope>
    <source>
        <strain evidence="1">Expedition CK06-06</strain>
    </source>
</reference>
<dbReference type="EMBL" id="BARU01037720">
    <property type="protein sequence ID" value="GAH89544.1"/>
    <property type="molecule type" value="Genomic_DNA"/>
</dbReference>
<protein>
    <submittedName>
        <fullName evidence="1">Uncharacterized protein</fullName>
    </submittedName>
</protein>
<name>X1KHC3_9ZZZZ</name>